<evidence type="ECO:0000256" key="2">
    <source>
        <dbReference type="ARBA" id="ARBA00023125"/>
    </source>
</evidence>
<keyword evidence="6" id="KW-1185">Reference proteome</keyword>
<dbReference type="Proteomes" id="UP000199103">
    <property type="component" value="Chromosome I"/>
</dbReference>
<evidence type="ECO:0000313" key="5">
    <source>
        <dbReference type="EMBL" id="SDS08875.1"/>
    </source>
</evidence>
<dbReference type="GO" id="GO:0003700">
    <property type="term" value="F:DNA-binding transcription factor activity"/>
    <property type="evidence" value="ECO:0007669"/>
    <property type="project" value="InterPro"/>
</dbReference>
<dbReference type="STRING" id="630515.SAMN04489812_0846"/>
<evidence type="ECO:0000256" key="1">
    <source>
        <dbReference type="ARBA" id="ARBA00023015"/>
    </source>
</evidence>
<organism evidence="5 6">
    <name type="scientific">Microlunatus soli</name>
    <dbReference type="NCBI Taxonomy" id="630515"/>
    <lineage>
        <taxon>Bacteria</taxon>
        <taxon>Bacillati</taxon>
        <taxon>Actinomycetota</taxon>
        <taxon>Actinomycetes</taxon>
        <taxon>Propionibacteriales</taxon>
        <taxon>Propionibacteriaceae</taxon>
        <taxon>Microlunatus</taxon>
    </lineage>
</organism>
<gene>
    <name evidence="5" type="ORF">SAMN04489812_0846</name>
</gene>
<dbReference type="PRINTS" id="PR00778">
    <property type="entry name" value="HTHARSR"/>
</dbReference>
<dbReference type="InterPro" id="IPR036390">
    <property type="entry name" value="WH_DNA-bd_sf"/>
</dbReference>
<dbReference type="InterPro" id="IPR045981">
    <property type="entry name" value="DUF5937"/>
</dbReference>
<keyword evidence="3" id="KW-0804">Transcription</keyword>
<dbReference type="PROSITE" id="PS50987">
    <property type="entry name" value="HTH_ARSR_2"/>
    <property type="match status" value="1"/>
</dbReference>
<dbReference type="Pfam" id="PF01022">
    <property type="entry name" value="HTH_5"/>
    <property type="match status" value="1"/>
</dbReference>
<sequence>MPVTVIIEGATADRVQVRLSRLSELGAALHVLAVPQHHGAHGADWAAAARDALTAQQLRAAEHWSPLWSALRARFLFPLDAAGDRSLDDELAAIAELPVGSFTSMVVEAVIDRDRAMPYSLVIEDPDAGRRFVDHAGRFSPQHAELAAELISDPEQCRRRLLEFLAEFDRRAFAAEWRRTVPALHREAERLLYELARDGLGAIGSVSDTATELPEPRRIVFDKLYDGVGTVGRQPLLMVPSLQVGPHIVIKHAPASPLIIQYAAGNHRLPPYEEINRRIRALSDPGRIRLARALLRGRRTTVDLAHYTGMSEPQVSRHLRRLREAELVCTSREGALVFYSLDTEVISRIGADLLSTLWR</sequence>
<dbReference type="InterPro" id="IPR051081">
    <property type="entry name" value="HTH_MetalResp_TranReg"/>
</dbReference>
<keyword evidence="2 5" id="KW-0238">DNA-binding</keyword>
<evidence type="ECO:0000259" key="4">
    <source>
        <dbReference type="PROSITE" id="PS50987"/>
    </source>
</evidence>
<dbReference type="EMBL" id="LT629772">
    <property type="protein sequence ID" value="SDS08875.1"/>
    <property type="molecule type" value="Genomic_DNA"/>
</dbReference>
<dbReference type="PANTHER" id="PTHR33154:SF33">
    <property type="entry name" value="TRANSCRIPTIONAL REPRESSOR SDPR"/>
    <property type="match status" value="1"/>
</dbReference>
<dbReference type="InterPro" id="IPR036388">
    <property type="entry name" value="WH-like_DNA-bd_sf"/>
</dbReference>
<dbReference type="PANTHER" id="PTHR33154">
    <property type="entry name" value="TRANSCRIPTIONAL REGULATOR, ARSR FAMILY"/>
    <property type="match status" value="1"/>
</dbReference>
<evidence type="ECO:0000256" key="3">
    <source>
        <dbReference type="ARBA" id="ARBA00023163"/>
    </source>
</evidence>
<dbReference type="Pfam" id="PF19361">
    <property type="entry name" value="DUF5937"/>
    <property type="match status" value="1"/>
</dbReference>
<dbReference type="CDD" id="cd00090">
    <property type="entry name" value="HTH_ARSR"/>
    <property type="match status" value="1"/>
</dbReference>
<dbReference type="InterPro" id="IPR011991">
    <property type="entry name" value="ArsR-like_HTH"/>
</dbReference>
<dbReference type="OrthoDB" id="3268605at2"/>
<proteinExistence type="predicted"/>
<dbReference type="SMART" id="SM00418">
    <property type="entry name" value="HTH_ARSR"/>
    <property type="match status" value="1"/>
</dbReference>
<dbReference type="GO" id="GO:0003677">
    <property type="term" value="F:DNA binding"/>
    <property type="evidence" value="ECO:0007669"/>
    <property type="project" value="UniProtKB-KW"/>
</dbReference>
<dbReference type="AlphaFoldDB" id="A0A1H1PCZ1"/>
<reference evidence="5 6" key="1">
    <citation type="submission" date="2016-10" db="EMBL/GenBank/DDBJ databases">
        <authorList>
            <person name="de Groot N.N."/>
        </authorList>
    </citation>
    <scope>NUCLEOTIDE SEQUENCE [LARGE SCALE GENOMIC DNA]</scope>
    <source>
        <strain evidence="5 6">DSM 21800</strain>
    </source>
</reference>
<dbReference type="Gene3D" id="1.10.10.10">
    <property type="entry name" value="Winged helix-like DNA-binding domain superfamily/Winged helix DNA-binding domain"/>
    <property type="match status" value="1"/>
</dbReference>
<dbReference type="RefSeq" id="WP_091520353.1">
    <property type="nucleotide sequence ID" value="NZ_LT629772.1"/>
</dbReference>
<dbReference type="NCBIfam" id="NF033788">
    <property type="entry name" value="HTH_metalloreg"/>
    <property type="match status" value="1"/>
</dbReference>
<accession>A0A1H1PCZ1</accession>
<name>A0A1H1PCZ1_9ACTN</name>
<keyword evidence="1" id="KW-0805">Transcription regulation</keyword>
<evidence type="ECO:0000313" key="6">
    <source>
        <dbReference type="Proteomes" id="UP000199103"/>
    </source>
</evidence>
<dbReference type="SUPFAM" id="SSF46785">
    <property type="entry name" value="Winged helix' DNA-binding domain"/>
    <property type="match status" value="1"/>
</dbReference>
<feature type="domain" description="HTH arsR-type" evidence="4">
    <location>
        <begin position="269"/>
        <end position="359"/>
    </location>
</feature>
<dbReference type="InterPro" id="IPR001845">
    <property type="entry name" value="HTH_ArsR_DNA-bd_dom"/>
</dbReference>
<protein>
    <submittedName>
        <fullName evidence="5">DNA-binding transcriptional regulator, ArsR family</fullName>
    </submittedName>
</protein>